<reference evidence="3" key="1">
    <citation type="submission" date="2021-01" db="EMBL/GenBank/DDBJ databases">
        <authorList>
            <person name="Corre E."/>
            <person name="Pelletier E."/>
            <person name="Niang G."/>
            <person name="Scheremetjew M."/>
            <person name="Finn R."/>
            <person name="Kale V."/>
            <person name="Holt S."/>
            <person name="Cochrane G."/>
            <person name="Meng A."/>
            <person name="Brown T."/>
            <person name="Cohen L."/>
        </authorList>
    </citation>
    <scope>NUCLEOTIDE SEQUENCE</scope>
    <source>
        <strain evidence="3">10249 10 AB</strain>
    </source>
</reference>
<sequence>MMLTKKTVAVLSSLLLTTVPVVVGDDKCQSIYDIACGTDGLENFCGWIHTTALKDTFSGQRSLTVFAPINEAITSMEFIADAEKLREVVLFSVHDGALFTDQMDCETGSNLLRMASGKDSRTICEKLEPVFQKGGGNIDGNKPRIVSSDIEACNGVVHMVDAVMLPGGFQNVVSDSSLILEETSDGSQLQKSSWYAVAALIFFMYQ</sequence>
<dbReference type="EMBL" id="HBIX01034990">
    <property type="protein sequence ID" value="CAE0730086.1"/>
    <property type="molecule type" value="Transcribed_RNA"/>
</dbReference>
<gene>
    <name evidence="3" type="ORF">PAUS00366_LOCUS22872</name>
</gene>
<dbReference type="InterPro" id="IPR000782">
    <property type="entry name" value="FAS1_domain"/>
</dbReference>
<dbReference type="PROSITE" id="PS50213">
    <property type="entry name" value="FAS1"/>
    <property type="match status" value="1"/>
</dbReference>
<dbReference type="SMART" id="SM00554">
    <property type="entry name" value="FAS1"/>
    <property type="match status" value="1"/>
</dbReference>
<dbReference type="Pfam" id="PF02469">
    <property type="entry name" value="Fasciclin"/>
    <property type="match status" value="1"/>
</dbReference>
<dbReference type="SUPFAM" id="SSF82153">
    <property type="entry name" value="FAS1 domain"/>
    <property type="match status" value="1"/>
</dbReference>
<accession>A0A7S4AY50</accession>
<name>A0A7S4AY50_9STRA</name>
<feature type="signal peptide" evidence="1">
    <location>
        <begin position="1"/>
        <end position="24"/>
    </location>
</feature>
<organism evidence="3">
    <name type="scientific">Pseudo-nitzschia australis</name>
    <dbReference type="NCBI Taxonomy" id="44445"/>
    <lineage>
        <taxon>Eukaryota</taxon>
        <taxon>Sar</taxon>
        <taxon>Stramenopiles</taxon>
        <taxon>Ochrophyta</taxon>
        <taxon>Bacillariophyta</taxon>
        <taxon>Bacillariophyceae</taxon>
        <taxon>Bacillariophycidae</taxon>
        <taxon>Bacillariales</taxon>
        <taxon>Bacillariaceae</taxon>
        <taxon>Pseudo-nitzschia</taxon>
    </lineage>
</organism>
<evidence type="ECO:0000259" key="2">
    <source>
        <dbReference type="PROSITE" id="PS50213"/>
    </source>
</evidence>
<keyword evidence="1" id="KW-0732">Signal</keyword>
<feature type="chain" id="PRO_5030571869" description="FAS1 domain-containing protein" evidence="1">
    <location>
        <begin position="25"/>
        <end position="206"/>
    </location>
</feature>
<feature type="domain" description="FAS1" evidence="2">
    <location>
        <begin position="28"/>
        <end position="164"/>
    </location>
</feature>
<evidence type="ECO:0000256" key="1">
    <source>
        <dbReference type="SAM" id="SignalP"/>
    </source>
</evidence>
<protein>
    <recommendedName>
        <fullName evidence="2">FAS1 domain-containing protein</fullName>
    </recommendedName>
</protein>
<proteinExistence type="predicted"/>
<dbReference type="Gene3D" id="2.30.180.10">
    <property type="entry name" value="FAS1 domain"/>
    <property type="match status" value="1"/>
</dbReference>
<dbReference type="InterPro" id="IPR036378">
    <property type="entry name" value="FAS1_dom_sf"/>
</dbReference>
<dbReference type="AlphaFoldDB" id="A0A7S4AY50"/>
<evidence type="ECO:0000313" key="3">
    <source>
        <dbReference type="EMBL" id="CAE0730086.1"/>
    </source>
</evidence>